<feature type="non-terminal residue" evidence="3">
    <location>
        <position position="1"/>
    </location>
</feature>
<dbReference type="InterPro" id="IPR037054">
    <property type="entry name" value="A-glucoronidase_C_sf"/>
</dbReference>
<sequence>FQPREPFSPLFGAMKKTSVMPEFQITQEYLGFSNHTAYLATMWKECLDSDTYQQGKGATVARVTDGSIYPQKYSAIAGVANIGMDVNWCGHHLAQANWYAFGRLAWNHELTAEDIINEWITLTFSAPESKANIPKLNTILSKLMLESREAVVTYMMPLGLHHLFALGHHYGPEPWCDVPSARQDWMPKYYHKADVNGIGFDRSSKGSNAVSQYHSPLSEELDNPATCPENVILWFHHLSWDYKMKSGRTLWDELCYTYDSGVQQVRSLQKLWDEVEPYIDAERFREVQSKFKIQTRDAVWWKDGCLLYFQGFSKQPIPYDIERPVHELDKMKSFRMRISNNEKANINQLYNK</sequence>
<accession>A0A5J4PMH1</accession>
<dbReference type="PANTHER" id="PTHR39207">
    <property type="entry name" value="ALPHA-GLUCURONIDASE A"/>
    <property type="match status" value="1"/>
</dbReference>
<evidence type="ECO:0000259" key="1">
    <source>
        <dbReference type="Pfam" id="PF07477"/>
    </source>
</evidence>
<dbReference type="Pfam" id="PF07488">
    <property type="entry name" value="Glyco_hydro_67M"/>
    <property type="match status" value="1"/>
</dbReference>
<organism evidence="3">
    <name type="scientific">termite gut metagenome</name>
    <dbReference type="NCBI Taxonomy" id="433724"/>
    <lineage>
        <taxon>unclassified sequences</taxon>
        <taxon>metagenomes</taxon>
        <taxon>organismal metagenomes</taxon>
    </lineage>
</organism>
<dbReference type="InterPro" id="IPR011099">
    <property type="entry name" value="Glyco_hydro_67_C"/>
</dbReference>
<dbReference type="Pfam" id="PF07477">
    <property type="entry name" value="Glyco_hydro_67C"/>
    <property type="match status" value="1"/>
</dbReference>
<reference evidence="3" key="1">
    <citation type="submission" date="2019-03" db="EMBL/GenBank/DDBJ databases">
        <title>Single cell metagenomics reveals metabolic interactions within the superorganism composed of flagellate Streblomastix strix and complex community of Bacteroidetes bacteria on its surface.</title>
        <authorList>
            <person name="Treitli S.C."/>
            <person name="Kolisko M."/>
            <person name="Husnik F."/>
            <person name="Keeling P."/>
            <person name="Hampl V."/>
        </authorList>
    </citation>
    <scope>NUCLEOTIDE SEQUENCE</scope>
    <source>
        <strain evidence="3">STM</strain>
    </source>
</reference>
<name>A0A5J4PMH1_9ZZZZ</name>
<dbReference type="EMBL" id="SNRY01007302">
    <property type="protein sequence ID" value="KAA6310685.1"/>
    <property type="molecule type" value="Genomic_DNA"/>
</dbReference>
<comment type="caution">
    <text evidence="3">The sequence shown here is derived from an EMBL/GenBank/DDBJ whole genome shotgun (WGS) entry which is preliminary data.</text>
</comment>
<dbReference type="PANTHER" id="PTHR39207:SF1">
    <property type="entry name" value="ALPHA-GLUCURONIDASE A"/>
    <property type="match status" value="1"/>
</dbReference>
<dbReference type="GO" id="GO:0046559">
    <property type="term" value="F:alpha-glucuronidase activity"/>
    <property type="evidence" value="ECO:0007669"/>
    <property type="project" value="InterPro"/>
</dbReference>
<dbReference type="InterPro" id="IPR011100">
    <property type="entry name" value="Glyco_hydro_67_cat"/>
</dbReference>
<dbReference type="SUPFAM" id="SSF51445">
    <property type="entry name" value="(Trans)glycosidases"/>
    <property type="match status" value="1"/>
</dbReference>
<feature type="domain" description="Glycosyl hydrolase family 67 C-terminal" evidence="1">
    <location>
        <begin position="89"/>
        <end position="320"/>
    </location>
</feature>
<gene>
    <name evidence="3" type="ORF">EZS27_038053</name>
</gene>
<evidence type="ECO:0000259" key="2">
    <source>
        <dbReference type="Pfam" id="PF07488"/>
    </source>
</evidence>
<dbReference type="GO" id="GO:0045493">
    <property type="term" value="P:xylan catabolic process"/>
    <property type="evidence" value="ECO:0007669"/>
    <property type="project" value="InterPro"/>
</dbReference>
<dbReference type="InterPro" id="IPR017853">
    <property type="entry name" value="GH"/>
</dbReference>
<dbReference type="Gene3D" id="3.20.20.80">
    <property type="entry name" value="Glycosidases"/>
    <property type="match status" value="1"/>
</dbReference>
<dbReference type="GO" id="GO:0033939">
    <property type="term" value="F:xylan alpha-1,2-glucuronosidase activity"/>
    <property type="evidence" value="ECO:0007669"/>
    <property type="project" value="TreeGrafter"/>
</dbReference>
<protein>
    <recommendedName>
        <fullName evidence="4">Alpha-glucuronidase</fullName>
    </recommendedName>
</protein>
<proteinExistence type="predicted"/>
<dbReference type="AlphaFoldDB" id="A0A5J4PMH1"/>
<dbReference type="Gene3D" id="3.90.1330.10">
    <property type="entry name" value="Alpha-glucuronidase, C-terminal domain"/>
    <property type="match status" value="1"/>
</dbReference>
<feature type="domain" description="Glycosyl hydrolase family 67 catalytic" evidence="2">
    <location>
        <begin position="1"/>
        <end position="88"/>
    </location>
</feature>
<dbReference type="GO" id="GO:0005576">
    <property type="term" value="C:extracellular region"/>
    <property type="evidence" value="ECO:0007669"/>
    <property type="project" value="InterPro"/>
</dbReference>
<evidence type="ECO:0008006" key="4">
    <source>
        <dbReference type="Google" id="ProtNLM"/>
    </source>
</evidence>
<evidence type="ECO:0000313" key="3">
    <source>
        <dbReference type="EMBL" id="KAA6310685.1"/>
    </source>
</evidence>